<dbReference type="InterPro" id="IPR034690">
    <property type="entry name" value="Endolysin_T4_type"/>
</dbReference>
<dbReference type="InterPro" id="IPR023346">
    <property type="entry name" value="Lysozyme-like_dom_sf"/>
</dbReference>
<dbReference type="HOGENOM" id="CLU_091641_3_3_4"/>
<dbReference type="STRING" id="522306.CAP2UW1_0591"/>
<comment type="similarity">
    <text evidence="7">Belongs to the glycosyl hydrolase 24 family.</text>
</comment>
<dbReference type="GO" id="GO:0016998">
    <property type="term" value="P:cell wall macromolecule catabolic process"/>
    <property type="evidence" value="ECO:0007669"/>
    <property type="project" value="InterPro"/>
</dbReference>
<keyword evidence="4 7" id="KW-0378">Hydrolase</keyword>
<evidence type="ECO:0000256" key="6">
    <source>
        <dbReference type="ARBA" id="ARBA00023295"/>
    </source>
</evidence>
<reference evidence="8" key="1">
    <citation type="submission" date="2009-08" db="EMBL/GenBank/DDBJ databases">
        <authorList>
            <consortium name="US DOE Joint Genome Institute"/>
            <person name="Lucas S."/>
            <person name="Copeland A."/>
            <person name="Lapidus A."/>
            <person name="Glavina del Rio T."/>
            <person name="Dalin E."/>
            <person name="Tice H."/>
            <person name="Bruce D."/>
            <person name="Barry K."/>
            <person name="Pitluck S."/>
            <person name="Lowry S."/>
            <person name="Larimer F."/>
            <person name="Land M."/>
            <person name="Hauser L."/>
            <person name="Kyrpides N."/>
            <person name="Ivanova N."/>
            <person name="McMahon K.D."/>
            <person name="Hugenholtz P."/>
        </authorList>
    </citation>
    <scope>NUCLEOTIDE SEQUENCE</scope>
    <source>
        <strain evidence="8">UW-1</strain>
    </source>
</reference>
<dbReference type="GO" id="GO:0003796">
    <property type="term" value="F:lysozyme activity"/>
    <property type="evidence" value="ECO:0007669"/>
    <property type="project" value="UniProtKB-EC"/>
</dbReference>
<accession>C7RLP6</accession>
<name>C7RLP6_ACCRE</name>
<evidence type="ECO:0000313" key="8">
    <source>
        <dbReference type="EMBL" id="ACV33940.1"/>
    </source>
</evidence>
<evidence type="ECO:0000256" key="7">
    <source>
        <dbReference type="RuleBase" id="RU003788"/>
    </source>
</evidence>
<dbReference type="CDD" id="cd00737">
    <property type="entry name" value="lyz_endolysin_autolysin"/>
    <property type="match status" value="1"/>
</dbReference>
<keyword evidence="3 7" id="KW-0081">Bacteriolytic enzyme</keyword>
<dbReference type="GO" id="GO:0042742">
    <property type="term" value="P:defense response to bacterium"/>
    <property type="evidence" value="ECO:0007669"/>
    <property type="project" value="UniProtKB-KW"/>
</dbReference>
<protein>
    <recommendedName>
        <fullName evidence="7">Lysozyme</fullName>
        <ecNumber evidence="7">3.2.1.17</ecNumber>
    </recommendedName>
</protein>
<dbReference type="SUPFAM" id="SSF53955">
    <property type="entry name" value="Lysozyme-like"/>
    <property type="match status" value="1"/>
</dbReference>
<dbReference type="AlphaFoldDB" id="C7RLP6"/>
<keyword evidence="5" id="KW-1035">Host cytoplasm</keyword>
<comment type="catalytic activity">
    <reaction evidence="1 7">
        <text>Hydrolysis of (1-&gt;4)-beta-linkages between N-acetylmuramic acid and N-acetyl-D-glucosamine residues in a peptidoglycan and between N-acetyl-D-glucosamine residues in chitodextrins.</text>
        <dbReference type="EC" id="3.2.1.17"/>
    </reaction>
</comment>
<dbReference type="Gene3D" id="1.10.530.40">
    <property type="match status" value="1"/>
</dbReference>
<dbReference type="Pfam" id="PF00959">
    <property type="entry name" value="Phage_lysozyme"/>
    <property type="match status" value="1"/>
</dbReference>
<dbReference type="InterPro" id="IPR051018">
    <property type="entry name" value="Bacteriophage_GH24"/>
</dbReference>
<evidence type="ECO:0000256" key="2">
    <source>
        <dbReference type="ARBA" id="ARBA00022529"/>
    </source>
</evidence>
<dbReference type="GO" id="GO:0031640">
    <property type="term" value="P:killing of cells of another organism"/>
    <property type="evidence" value="ECO:0007669"/>
    <property type="project" value="UniProtKB-KW"/>
</dbReference>
<dbReference type="GO" id="GO:0009253">
    <property type="term" value="P:peptidoglycan catabolic process"/>
    <property type="evidence" value="ECO:0007669"/>
    <property type="project" value="InterPro"/>
</dbReference>
<evidence type="ECO:0000256" key="5">
    <source>
        <dbReference type="ARBA" id="ARBA00023200"/>
    </source>
</evidence>
<organism evidence="8">
    <name type="scientific">Accumulibacter regalis</name>
    <dbReference type="NCBI Taxonomy" id="522306"/>
    <lineage>
        <taxon>Bacteria</taxon>
        <taxon>Pseudomonadati</taxon>
        <taxon>Pseudomonadota</taxon>
        <taxon>Betaproteobacteria</taxon>
        <taxon>Candidatus Accumulibacter</taxon>
    </lineage>
</organism>
<dbReference type="PANTHER" id="PTHR38107:SF3">
    <property type="entry name" value="LYSOZYME RRRD-RELATED"/>
    <property type="match status" value="1"/>
</dbReference>
<keyword evidence="2 7" id="KW-0929">Antimicrobial</keyword>
<proteinExistence type="inferred from homology"/>
<dbReference type="InterPro" id="IPR033907">
    <property type="entry name" value="Endolysin_autolysin"/>
</dbReference>
<dbReference type="InterPro" id="IPR002196">
    <property type="entry name" value="Glyco_hydro_24"/>
</dbReference>
<dbReference type="CAZy" id="GH24">
    <property type="family name" value="Glycoside Hydrolase Family 24"/>
</dbReference>
<dbReference type="PANTHER" id="PTHR38107">
    <property type="match status" value="1"/>
</dbReference>
<keyword evidence="6 7" id="KW-0326">Glycosidase</keyword>
<reference evidence="8" key="2">
    <citation type="submission" date="2009-09" db="EMBL/GenBank/DDBJ databases">
        <title>Complete sequence of chromosome of Candidatus Accumulibacter phosphatis clade IIA str. UW-1.</title>
        <authorList>
            <consortium name="US DOE Joint Genome Institute"/>
            <person name="Martin H.G."/>
            <person name="Ivanova N."/>
            <person name="Kunin V."/>
            <person name="Warnecke F."/>
            <person name="Barry K."/>
            <person name="He S."/>
            <person name="Salamov A."/>
            <person name="Szeto E."/>
            <person name="Dalin E."/>
            <person name="Pangilinan J.L."/>
            <person name="Lapidus A."/>
            <person name="Lowry S."/>
            <person name="Kyrpides N.C."/>
            <person name="McMahon K.D."/>
            <person name="Hugenholtz P."/>
        </authorList>
    </citation>
    <scope>NUCLEOTIDE SEQUENCE [LARGE SCALE GENOMIC DNA]</scope>
    <source>
        <strain evidence="8">UW-1</strain>
    </source>
</reference>
<dbReference type="InterPro" id="IPR023347">
    <property type="entry name" value="Lysozyme_dom_sf"/>
</dbReference>
<dbReference type="EC" id="3.2.1.17" evidence="7"/>
<dbReference type="OrthoDB" id="5327667at2"/>
<gene>
    <name evidence="8" type="ordered locus">CAP2UW1_0591</name>
</gene>
<dbReference type="HAMAP" id="MF_04110">
    <property type="entry name" value="ENDOLYSIN_T4"/>
    <property type="match status" value="1"/>
</dbReference>
<evidence type="ECO:0000256" key="4">
    <source>
        <dbReference type="ARBA" id="ARBA00022801"/>
    </source>
</evidence>
<evidence type="ECO:0000256" key="3">
    <source>
        <dbReference type="ARBA" id="ARBA00022638"/>
    </source>
</evidence>
<dbReference type="eggNOG" id="COG3772">
    <property type="taxonomic scope" value="Bacteria"/>
</dbReference>
<sequence length="168" mass="18398">MSIRAINQQGIDLIKRFEGIVDGNKTTPNYDPYIDPVGIWTIGYGHAIRFQNAFLRGEAARARAAALYPSGLTTQEVEDLLRADLLNTCRDVASLVKVTMSDNQFAALVSFAFNVGSTALKNSSLLKKLNAKDYAGAANEFAKWNKGGGKVLAGLTRRREAERQLFLS</sequence>
<dbReference type="EMBL" id="CP001715">
    <property type="protein sequence ID" value="ACV33940.1"/>
    <property type="molecule type" value="Genomic_DNA"/>
</dbReference>
<dbReference type="KEGG" id="app:CAP2UW1_0591"/>
<evidence type="ECO:0000256" key="1">
    <source>
        <dbReference type="ARBA" id="ARBA00000632"/>
    </source>
</evidence>